<dbReference type="AlphaFoldDB" id="A0A9P8Y0Z9"/>
<dbReference type="InterPro" id="IPR013087">
    <property type="entry name" value="Znf_C2H2_type"/>
</dbReference>
<organism evidence="3 4">
    <name type="scientific">Microdochium trichocladiopsis</name>
    <dbReference type="NCBI Taxonomy" id="1682393"/>
    <lineage>
        <taxon>Eukaryota</taxon>
        <taxon>Fungi</taxon>
        <taxon>Dikarya</taxon>
        <taxon>Ascomycota</taxon>
        <taxon>Pezizomycotina</taxon>
        <taxon>Sordariomycetes</taxon>
        <taxon>Xylariomycetidae</taxon>
        <taxon>Xylariales</taxon>
        <taxon>Microdochiaceae</taxon>
        <taxon>Microdochium</taxon>
    </lineage>
</organism>
<evidence type="ECO:0000256" key="1">
    <source>
        <dbReference type="PROSITE-ProRule" id="PRU00042"/>
    </source>
</evidence>
<dbReference type="GO" id="GO:0008270">
    <property type="term" value="F:zinc ion binding"/>
    <property type="evidence" value="ECO:0007669"/>
    <property type="project" value="UniProtKB-KW"/>
</dbReference>
<keyword evidence="4" id="KW-1185">Reference proteome</keyword>
<reference evidence="3" key="1">
    <citation type="journal article" date="2021" name="Nat. Commun.">
        <title>Genetic determinants of endophytism in the Arabidopsis root mycobiome.</title>
        <authorList>
            <person name="Mesny F."/>
            <person name="Miyauchi S."/>
            <person name="Thiergart T."/>
            <person name="Pickel B."/>
            <person name="Atanasova L."/>
            <person name="Karlsson M."/>
            <person name="Huettel B."/>
            <person name="Barry K.W."/>
            <person name="Haridas S."/>
            <person name="Chen C."/>
            <person name="Bauer D."/>
            <person name="Andreopoulos W."/>
            <person name="Pangilinan J."/>
            <person name="LaButti K."/>
            <person name="Riley R."/>
            <person name="Lipzen A."/>
            <person name="Clum A."/>
            <person name="Drula E."/>
            <person name="Henrissat B."/>
            <person name="Kohler A."/>
            <person name="Grigoriev I.V."/>
            <person name="Martin F.M."/>
            <person name="Hacquard S."/>
        </authorList>
    </citation>
    <scope>NUCLEOTIDE SEQUENCE</scope>
    <source>
        <strain evidence="3">MPI-CAGE-CH-0230</strain>
    </source>
</reference>
<keyword evidence="1" id="KW-0863">Zinc-finger</keyword>
<evidence type="ECO:0000313" key="4">
    <source>
        <dbReference type="Proteomes" id="UP000756346"/>
    </source>
</evidence>
<feature type="domain" description="C2H2-type" evidence="2">
    <location>
        <begin position="9"/>
        <end position="36"/>
    </location>
</feature>
<sequence length="96" mass="10297">MCPSNPREFKCSPCGVVFLTRTLLRSHERKCPGPPPAATPADSAGAAASSRMIAIWTALRLGCGSTRRIGRMTRFWCSGTTARQSVGRPCVCNELA</sequence>
<dbReference type="Proteomes" id="UP000756346">
    <property type="component" value="Unassembled WGS sequence"/>
</dbReference>
<comment type="caution">
    <text evidence="3">The sequence shown here is derived from an EMBL/GenBank/DDBJ whole genome shotgun (WGS) entry which is preliminary data.</text>
</comment>
<keyword evidence="1" id="KW-0862">Zinc</keyword>
<dbReference type="GeneID" id="70184497"/>
<gene>
    <name evidence="3" type="ORF">B0I36DRAFT_331188</name>
</gene>
<evidence type="ECO:0000313" key="3">
    <source>
        <dbReference type="EMBL" id="KAH7026718.1"/>
    </source>
</evidence>
<dbReference type="RefSeq" id="XP_046009935.1">
    <property type="nucleotide sequence ID" value="XM_046154951.1"/>
</dbReference>
<protein>
    <recommendedName>
        <fullName evidence="2">C2H2-type domain-containing protein</fullName>
    </recommendedName>
</protein>
<proteinExistence type="predicted"/>
<dbReference type="PROSITE" id="PS50157">
    <property type="entry name" value="ZINC_FINGER_C2H2_2"/>
    <property type="match status" value="1"/>
</dbReference>
<evidence type="ECO:0000259" key="2">
    <source>
        <dbReference type="PROSITE" id="PS50157"/>
    </source>
</evidence>
<dbReference type="EMBL" id="JAGTJQ010000008">
    <property type="protein sequence ID" value="KAH7026718.1"/>
    <property type="molecule type" value="Genomic_DNA"/>
</dbReference>
<name>A0A9P8Y0Z9_9PEZI</name>
<keyword evidence="1" id="KW-0479">Metal-binding</keyword>
<accession>A0A9P8Y0Z9</accession>